<evidence type="ECO:0000256" key="1">
    <source>
        <dbReference type="ARBA" id="ARBA00006739"/>
    </source>
</evidence>
<evidence type="ECO:0000313" key="5">
    <source>
        <dbReference type="EMBL" id="SFG45498.1"/>
    </source>
</evidence>
<dbReference type="EMBL" id="FOPM01000003">
    <property type="protein sequence ID" value="SFG45498.1"/>
    <property type="molecule type" value="Genomic_DNA"/>
</dbReference>
<feature type="transmembrane region" description="Helical" evidence="4">
    <location>
        <begin position="319"/>
        <end position="336"/>
    </location>
</feature>
<dbReference type="SUPFAM" id="SSF53448">
    <property type="entry name" value="Nucleotide-diphospho-sugar transferases"/>
    <property type="match status" value="1"/>
</dbReference>
<comment type="similarity">
    <text evidence="1">Belongs to the glycosyltransferase 2 family.</text>
</comment>
<keyword evidence="4" id="KW-0472">Membrane</keyword>
<keyword evidence="3 5" id="KW-0808">Transferase</keyword>
<organism evidence="5 6">
    <name type="scientific">Methylobacterium gossipiicola</name>
    <dbReference type="NCBI Taxonomy" id="582675"/>
    <lineage>
        <taxon>Bacteria</taxon>
        <taxon>Pseudomonadati</taxon>
        <taxon>Pseudomonadota</taxon>
        <taxon>Alphaproteobacteria</taxon>
        <taxon>Hyphomicrobiales</taxon>
        <taxon>Methylobacteriaceae</taxon>
        <taxon>Methylobacterium</taxon>
    </lineage>
</organism>
<accession>A0A1I2RY69</accession>
<keyword evidence="4" id="KW-1133">Transmembrane helix</keyword>
<dbReference type="PANTHER" id="PTHR43630:SF1">
    <property type="entry name" value="POLY-BETA-1,6-N-ACETYL-D-GLUCOSAMINE SYNTHASE"/>
    <property type="match status" value="1"/>
</dbReference>
<dbReference type="Proteomes" id="UP000199229">
    <property type="component" value="Unassembled WGS sequence"/>
</dbReference>
<evidence type="ECO:0000313" key="6">
    <source>
        <dbReference type="Proteomes" id="UP000199229"/>
    </source>
</evidence>
<dbReference type="STRING" id="582675.SAMN05192565_103246"/>
<dbReference type="InterPro" id="IPR029044">
    <property type="entry name" value="Nucleotide-diphossugar_trans"/>
</dbReference>
<proteinExistence type="inferred from homology"/>
<reference evidence="6" key="1">
    <citation type="submission" date="2016-10" db="EMBL/GenBank/DDBJ databases">
        <authorList>
            <person name="Varghese N."/>
            <person name="Submissions S."/>
        </authorList>
    </citation>
    <scope>NUCLEOTIDE SEQUENCE [LARGE SCALE GENOMIC DNA]</scope>
    <source>
        <strain evidence="6">Gh-105</strain>
    </source>
</reference>
<keyword evidence="2" id="KW-0328">Glycosyltransferase</keyword>
<name>A0A1I2RY69_9HYPH</name>
<protein>
    <submittedName>
        <fullName evidence="5">Glycosyltransferase, catalytic subunit of cellulose synthase and poly-beta-1,6-N-acetylglucosamine synthase</fullName>
    </submittedName>
</protein>
<keyword evidence="6" id="KW-1185">Reference proteome</keyword>
<evidence type="ECO:0000256" key="4">
    <source>
        <dbReference type="SAM" id="Phobius"/>
    </source>
</evidence>
<dbReference type="PANTHER" id="PTHR43630">
    <property type="entry name" value="POLY-BETA-1,6-N-ACETYL-D-GLUCOSAMINE SYNTHASE"/>
    <property type="match status" value="1"/>
</dbReference>
<gene>
    <name evidence="5" type="ORF">SAMN05192565_103246</name>
</gene>
<dbReference type="AlphaFoldDB" id="A0A1I2RY69"/>
<dbReference type="Gene3D" id="3.90.550.10">
    <property type="entry name" value="Spore Coat Polysaccharide Biosynthesis Protein SpsA, Chain A"/>
    <property type="match status" value="1"/>
</dbReference>
<dbReference type="GO" id="GO:0016757">
    <property type="term" value="F:glycosyltransferase activity"/>
    <property type="evidence" value="ECO:0007669"/>
    <property type="project" value="UniProtKB-KW"/>
</dbReference>
<sequence>MMIFLAAMLLICFLLAVHPYTTYPLSLLALKALRRNAIAPIGAAPNSYAIACCVYNERQVIEAKVANMLALKERLPNCQLLVHSDGSSDGTDEFLRAHSDVLTLSFAERRAGKSTGMNALMRKTSAEVVIFTDANVMIDPERVANVGHYFRDPKIGCVTGHLSYTNPDESATAWTGARYWRFEEWLKQLESETGSVVGADGSIFAIRRRLYTPAPADIIDDFHTSMSIFCSGHRIVRAEDFVAYERAATVREDELRRKVRISCRAFNCHRLLWPRILRSGVLPVYMYTSHKLLRWLSGYFVALGMICTALMVGLAFGPAGFLAFVAALVLGIVLAGRTRLPLVSKIWEGVAATAATGAGVYKSLRGERFQTWTIAASTRR</sequence>
<keyword evidence="4" id="KW-0812">Transmembrane</keyword>
<evidence type="ECO:0000256" key="2">
    <source>
        <dbReference type="ARBA" id="ARBA00022676"/>
    </source>
</evidence>
<dbReference type="Pfam" id="PF13641">
    <property type="entry name" value="Glyco_tranf_2_3"/>
    <property type="match status" value="1"/>
</dbReference>
<evidence type="ECO:0000256" key="3">
    <source>
        <dbReference type="ARBA" id="ARBA00022679"/>
    </source>
</evidence>
<feature type="transmembrane region" description="Helical" evidence="4">
    <location>
        <begin position="295"/>
        <end position="313"/>
    </location>
</feature>